<organism evidence="3 4">
    <name type="scientific">Streptomyces thermolineatus</name>
    <dbReference type="NCBI Taxonomy" id="44033"/>
    <lineage>
        <taxon>Bacteria</taxon>
        <taxon>Bacillati</taxon>
        <taxon>Actinomycetota</taxon>
        <taxon>Actinomycetes</taxon>
        <taxon>Kitasatosporales</taxon>
        <taxon>Streptomycetaceae</taxon>
        <taxon>Streptomyces</taxon>
    </lineage>
</organism>
<feature type="compositionally biased region" description="Basic and acidic residues" evidence="1">
    <location>
        <begin position="37"/>
        <end position="47"/>
    </location>
</feature>
<sequence length="193" mass="20511">MFRHPSRPPRPARFSRPAAAAGCAAVLALAAPGAALAHDRAPQHGPRDSQYAHPGPSQDHRGPWRDRAGSWGKPAPRAPQAPQYTAEQVHRFLVDFYGEHGPTPWERAHLVTGELRLKAARTTGYDLLLCARSAPDGIRIGPVTTAASAGVGWATVYTSWDGGRETSSFTAYVFLDTAAPPMLADVDCAAPAG</sequence>
<evidence type="ECO:0000256" key="1">
    <source>
        <dbReference type="SAM" id="MobiDB-lite"/>
    </source>
</evidence>
<evidence type="ECO:0000256" key="2">
    <source>
        <dbReference type="SAM" id="SignalP"/>
    </source>
</evidence>
<feature type="compositionally biased region" description="Basic and acidic residues" evidence="1">
    <location>
        <begin position="58"/>
        <end position="68"/>
    </location>
</feature>
<proteinExistence type="predicted"/>
<dbReference type="RefSeq" id="WP_344381616.1">
    <property type="nucleotide sequence ID" value="NZ_BAAATA010000003.1"/>
</dbReference>
<reference evidence="3 4" key="1">
    <citation type="journal article" date="2019" name="Int. J. Syst. Evol. Microbiol.">
        <title>The Global Catalogue of Microorganisms (GCM) 10K type strain sequencing project: providing services to taxonomists for standard genome sequencing and annotation.</title>
        <authorList>
            <consortium name="The Broad Institute Genomics Platform"/>
            <consortium name="The Broad Institute Genome Sequencing Center for Infectious Disease"/>
            <person name="Wu L."/>
            <person name="Ma J."/>
        </authorList>
    </citation>
    <scope>NUCLEOTIDE SEQUENCE [LARGE SCALE GENOMIC DNA]</scope>
    <source>
        <strain evidence="3 4">JCM 6307</strain>
    </source>
</reference>
<dbReference type="Proteomes" id="UP001501358">
    <property type="component" value="Unassembled WGS sequence"/>
</dbReference>
<feature type="chain" id="PRO_5045042502" description="Secreted protein" evidence="2">
    <location>
        <begin position="38"/>
        <end position="193"/>
    </location>
</feature>
<evidence type="ECO:0000313" key="4">
    <source>
        <dbReference type="Proteomes" id="UP001501358"/>
    </source>
</evidence>
<evidence type="ECO:0000313" key="3">
    <source>
        <dbReference type="EMBL" id="GAA2473733.1"/>
    </source>
</evidence>
<keyword evidence="2" id="KW-0732">Signal</keyword>
<dbReference type="EMBL" id="BAAATA010000003">
    <property type="protein sequence ID" value="GAA2473733.1"/>
    <property type="molecule type" value="Genomic_DNA"/>
</dbReference>
<accession>A0ABN3KZY3</accession>
<gene>
    <name evidence="3" type="ORF">GCM10010406_07060</name>
</gene>
<evidence type="ECO:0008006" key="5">
    <source>
        <dbReference type="Google" id="ProtNLM"/>
    </source>
</evidence>
<keyword evidence="4" id="KW-1185">Reference proteome</keyword>
<feature type="signal peptide" evidence="2">
    <location>
        <begin position="1"/>
        <end position="37"/>
    </location>
</feature>
<comment type="caution">
    <text evidence="3">The sequence shown here is derived from an EMBL/GenBank/DDBJ whole genome shotgun (WGS) entry which is preliminary data.</text>
</comment>
<feature type="region of interest" description="Disordered" evidence="1">
    <location>
        <begin position="35"/>
        <end position="84"/>
    </location>
</feature>
<protein>
    <recommendedName>
        <fullName evidence="5">Secreted protein</fullName>
    </recommendedName>
</protein>
<name>A0ABN3KZY3_9ACTN</name>